<dbReference type="AlphaFoldDB" id="A0A1R2C161"/>
<proteinExistence type="predicted"/>
<sequence length="382" mass="45548">MEKPIKPHEAFRIQALLKDILKKLNFLGKVMQMSKSKEKDDTTEIMGDEISRIISEQRQLEQRYAELVKTRSNLTGISNKKKFEEIKLQIKDVANALRDNTKHLCRVLKDNPNVQDNMVKIEKDRQQLSNALLGLKDDLINLNYHTFAYNITEQLQFQDLLHKKRQLEKETSLNVKTLAEDYKREYQDYMTESKEAQQDIQKLRDDVAQQKISQAFRTKYQEKDLDASYISELRNRQEQETDFLNEIKSLEKSIATEKEVNKRIEKFMAEGREKITRDNEEWKTKKEKDVKELILKINNISEKKDKAKQKMEAFYLEMEQDKRRIQEREKEEKERETRLKQEKEDNERKTAACEVIAREYLKYKELTVKTKGKKGGKKSKKK</sequence>
<keyword evidence="4" id="KW-0206">Cytoskeleton</keyword>
<keyword evidence="9" id="KW-1185">Reference proteome</keyword>
<keyword evidence="5" id="KW-0966">Cell projection</keyword>
<feature type="coiled-coil region" evidence="6">
    <location>
        <begin position="179"/>
        <end position="213"/>
    </location>
</feature>
<evidence type="ECO:0008006" key="10">
    <source>
        <dbReference type="Google" id="ProtNLM"/>
    </source>
</evidence>
<dbReference type="GO" id="GO:0005856">
    <property type="term" value="C:cytoskeleton"/>
    <property type="evidence" value="ECO:0007669"/>
    <property type="project" value="UniProtKB-SubCell"/>
</dbReference>
<comment type="subcellular location">
    <subcellularLocation>
        <location evidence="2">Cell projection</location>
    </subcellularLocation>
    <subcellularLocation>
        <location evidence="1">Cytoplasm</location>
        <location evidence="1">Cytoskeleton</location>
    </subcellularLocation>
</comment>
<name>A0A1R2C161_9CILI</name>
<evidence type="ECO:0000256" key="1">
    <source>
        <dbReference type="ARBA" id="ARBA00004245"/>
    </source>
</evidence>
<dbReference type="PANTHER" id="PTHR14871:SF1">
    <property type="entry name" value="DYNEIN REGULATORY COMPLEX PROTEIN 9"/>
    <property type="match status" value="1"/>
</dbReference>
<comment type="caution">
    <text evidence="8">The sequence shown here is derived from an EMBL/GenBank/DDBJ whole genome shotgun (WGS) entry which is preliminary data.</text>
</comment>
<dbReference type="GO" id="GO:0005737">
    <property type="term" value="C:cytoplasm"/>
    <property type="evidence" value="ECO:0007669"/>
    <property type="project" value="TreeGrafter"/>
</dbReference>
<dbReference type="PANTHER" id="PTHR14871">
    <property type="entry name" value="DYNEIN REGULATORY COMPLEX PROTEIN 9"/>
    <property type="match status" value="1"/>
</dbReference>
<feature type="region of interest" description="Disordered" evidence="7">
    <location>
        <begin position="322"/>
        <end position="349"/>
    </location>
</feature>
<dbReference type="GO" id="GO:0031514">
    <property type="term" value="C:motile cilium"/>
    <property type="evidence" value="ECO:0007669"/>
    <property type="project" value="TreeGrafter"/>
</dbReference>
<keyword evidence="3" id="KW-0963">Cytoplasm</keyword>
<evidence type="ECO:0000256" key="5">
    <source>
        <dbReference type="ARBA" id="ARBA00023273"/>
    </source>
</evidence>
<evidence type="ECO:0000256" key="2">
    <source>
        <dbReference type="ARBA" id="ARBA00004316"/>
    </source>
</evidence>
<evidence type="ECO:0000256" key="7">
    <source>
        <dbReference type="SAM" id="MobiDB-lite"/>
    </source>
</evidence>
<dbReference type="Proteomes" id="UP000187209">
    <property type="component" value="Unassembled WGS sequence"/>
</dbReference>
<organism evidence="8 9">
    <name type="scientific">Stentor coeruleus</name>
    <dbReference type="NCBI Taxonomy" id="5963"/>
    <lineage>
        <taxon>Eukaryota</taxon>
        <taxon>Sar</taxon>
        <taxon>Alveolata</taxon>
        <taxon>Ciliophora</taxon>
        <taxon>Postciliodesmatophora</taxon>
        <taxon>Heterotrichea</taxon>
        <taxon>Heterotrichida</taxon>
        <taxon>Stentoridae</taxon>
        <taxon>Stentor</taxon>
    </lineage>
</organism>
<dbReference type="OrthoDB" id="304378at2759"/>
<evidence type="ECO:0000313" key="9">
    <source>
        <dbReference type="Proteomes" id="UP000187209"/>
    </source>
</evidence>
<evidence type="ECO:0000256" key="4">
    <source>
        <dbReference type="ARBA" id="ARBA00023212"/>
    </source>
</evidence>
<dbReference type="EMBL" id="MPUH01000331">
    <property type="protein sequence ID" value="OMJ82675.1"/>
    <property type="molecule type" value="Genomic_DNA"/>
</dbReference>
<evidence type="ECO:0000256" key="3">
    <source>
        <dbReference type="ARBA" id="ARBA00022490"/>
    </source>
</evidence>
<dbReference type="GO" id="GO:0044782">
    <property type="term" value="P:cilium organization"/>
    <property type="evidence" value="ECO:0007669"/>
    <property type="project" value="TreeGrafter"/>
</dbReference>
<reference evidence="8 9" key="1">
    <citation type="submission" date="2016-11" db="EMBL/GenBank/DDBJ databases">
        <title>The macronuclear genome of Stentor coeruleus: a giant cell with tiny introns.</title>
        <authorList>
            <person name="Slabodnick M."/>
            <person name="Ruby J.G."/>
            <person name="Reiff S.B."/>
            <person name="Swart E.C."/>
            <person name="Gosai S."/>
            <person name="Prabakaran S."/>
            <person name="Witkowska E."/>
            <person name="Larue G.E."/>
            <person name="Fisher S."/>
            <person name="Freeman R.M."/>
            <person name="Gunawardena J."/>
            <person name="Chu W."/>
            <person name="Stover N.A."/>
            <person name="Gregory B.D."/>
            <person name="Nowacki M."/>
            <person name="Derisi J."/>
            <person name="Roy S.W."/>
            <person name="Marshall W.F."/>
            <person name="Sood P."/>
        </authorList>
    </citation>
    <scope>NUCLEOTIDE SEQUENCE [LARGE SCALE GENOMIC DNA]</scope>
    <source>
        <strain evidence="8">WM001</strain>
    </source>
</reference>
<evidence type="ECO:0000313" key="8">
    <source>
        <dbReference type="EMBL" id="OMJ82675.1"/>
    </source>
</evidence>
<dbReference type="InterPro" id="IPR042618">
    <property type="entry name" value="IQCG"/>
</dbReference>
<protein>
    <recommendedName>
        <fullName evidence="10">Dynein regulatory complex protein 9</fullName>
    </recommendedName>
</protein>
<keyword evidence="6" id="KW-0175">Coiled coil</keyword>
<evidence type="ECO:0000256" key="6">
    <source>
        <dbReference type="SAM" id="Coils"/>
    </source>
</evidence>
<gene>
    <name evidence="8" type="ORF">SteCoe_16544</name>
</gene>
<accession>A0A1R2C161</accession>